<reference evidence="2" key="1">
    <citation type="journal article" date="2015" name="Genome Announc.">
        <title>Draft Genome Sequence of an Anaerobic Ammonium-Oxidizing Bacterium, "Candidatus Brocadia sinica".</title>
        <authorList>
            <person name="Oshiki M."/>
            <person name="Shinyako-Hata K."/>
            <person name="Satoh H."/>
            <person name="Okabe S."/>
        </authorList>
    </citation>
    <scope>NUCLEOTIDE SEQUENCE [LARGE SCALE GENOMIC DNA]</scope>
    <source>
        <strain evidence="2">JPN1</strain>
    </source>
</reference>
<dbReference type="PANTHER" id="PTHR42685:SF22">
    <property type="entry name" value="CONDITIONED MEDIUM FACTOR RECEPTOR 1"/>
    <property type="match status" value="1"/>
</dbReference>
<keyword evidence="2" id="KW-1185">Reference proteome</keyword>
<proteinExistence type="predicted"/>
<evidence type="ECO:0000313" key="1">
    <source>
        <dbReference type="EMBL" id="GAN34001.1"/>
    </source>
</evidence>
<dbReference type="Gene3D" id="3.50.50.60">
    <property type="entry name" value="FAD/NAD(P)-binding domain"/>
    <property type="match status" value="1"/>
</dbReference>
<dbReference type="RefSeq" id="WP_052564054.1">
    <property type="nucleotide sequence ID" value="NZ_BAFN01000001.1"/>
</dbReference>
<dbReference type="SUPFAM" id="SSF51905">
    <property type="entry name" value="FAD/NAD(P)-binding domain"/>
    <property type="match status" value="1"/>
</dbReference>
<gene>
    <name evidence="1" type="ORF">BROSI_A2536</name>
</gene>
<name>A0ABQ0JZ37_9BACT</name>
<comment type="caution">
    <text evidence="1">The sequence shown here is derived from an EMBL/GenBank/DDBJ whole genome shotgun (WGS) entry which is preliminary data.</text>
</comment>
<organism evidence="1 2">
    <name type="scientific">Candidatus Brocadia sinica JPN1</name>
    <dbReference type="NCBI Taxonomy" id="1197129"/>
    <lineage>
        <taxon>Bacteria</taxon>
        <taxon>Pseudomonadati</taxon>
        <taxon>Planctomycetota</taxon>
        <taxon>Candidatus Brocadiia</taxon>
        <taxon>Candidatus Brocadiales</taxon>
        <taxon>Candidatus Brocadiaceae</taxon>
        <taxon>Candidatus Brocadia</taxon>
    </lineage>
</organism>
<dbReference type="PANTHER" id="PTHR42685">
    <property type="entry name" value="GERANYLGERANYL DIPHOSPHATE REDUCTASE"/>
    <property type="match status" value="1"/>
</dbReference>
<evidence type="ECO:0000313" key="2">
    <source>
        <dbReference type="Proteomes" id="UP000032309"/>
    </source>
</evidence>
<dbReference type="EMBL" id="BAFN01000001">
    <property type="protein sequence ID" value="GAN34001.1"/>
    <property type="molecule type" value="Genomic_DNA"/>
</dbReference>
<dbReference type="InterPro" id="IPR036188">
    <property type="entry name" value="FAD/NAD-bd_sf"/>
</dbReference>
<dbReference type="InterPro" id="IPR050407">
    <property type="entry name" value="Geranylgeranyl_reductase"/>
</dbReference>
<protein>
    <submittedName>
        <fullName evidence="1">Hypothetical FAD oxidoreductase protein</fullName>
    </submittedName>
</protein>
<sequence>MQLKNGAKIAVIGGGPAGSFFAHFALTYARQLGIEVSVTIFEKKDFARKGAPGCNMSAGVLSEALLRKLPEHNIHLPPSCIQQEIEGYFLQVPEYGIPLHYPHKTRIVTVFRGSGPRFADRDVSESFDYFLLEHAKEMGAQVILDPVTNIQIPKNPKDSIKLTYGKEASKTEYTADLVVGAFGVNSDTLYELQKLGFGYIPPKTVQTCIMDIYPTRAVNNALYGNNIYVFSLGLKFIRFASFIPKGDFLTICLVGTKEMNKTLLNEFLNQPKIQEMLPKGWDDVKKRCICFPKIPVNHARHPYTNRFVIIGDAGISRTYKNGIDSAFTTAQLAAKTAFEKGVTEKDFEKGYFNPAKILLGRDNVYGSVILTANDIISGEKHLVSSHIKYMFEHPDTWETKRMNEVLWNSVTGNAPYKDIFFKSVHPRLLINLFLVTARSLLRKNE</sequence>
<accession>A0ABQ0JZ37</accession>
<dbReference type="Proteomes" id="UP000032309">
    <property type="component" value="Unassembled WGS sequence"/>
</dbReference>